<feature type="domain" description="4Fe-4S ferredoxin-type" evidence="5">
    <location>
        <begin position="68"/>
        <end position="97"/>
    </location>
</feature>
<dbReference type="SUPFAM" id="SSF54862">
    <property type="entry name" value="4Fe-4S ferredoxins"/>
    <property type="match status" value="1"/>
</dbReference>
<keyword evidence="4" id="KW-0411">Iron-sulfur</keyword>
<dbReference type="PROSITE" id="PS00198">
    <property type="entry name" value="4FE4S_FER_1"/>
    <property type="match status" value="1"/>
</dbReference>
<evidence type="ECO:0000259" key="5">
    <source>
        <dbReference type="PROSITE" id="PS51379"/>
    </source>
</evidence>
<feature type="domain" description="4Fe-4S ferredoxin-type" evidence="5">
    <location>
        <begin position="113"/>
        <end position="144"/>
    </location>
</feature>
<evidence type="ECO:0000313" key="6">
    <source>
        <dbReference type="EMBL" id="MDF1613268.1"/>
    </source>
</evidence>
<name>A0AAE3P4Q0_9BACT</name>
<dbReference type="PROSITE" id="PS51379">
    <property type="entry name" value="4FE4S_FER_2"/>
    <property type="match status" value="3"/>
</dbReference>
<proteinExistence type="predicted"/>
<dbReference type="GO" id="GO:0051539">
    <property type="term" value="F:4 iron, 4 sulfur cluster binding"/>
    <property type="evidence" value="ECO:0007669"/>
    <property type="project" value="UniProtKB-KW"/>
</dbReference>
<sequence length="284" mass="32102">MKEEISAEIKIENSDKPTIDRNEFISKLIKIGAGTLAATIVGNGMLNTASTVFAKGKSETLVKRKYHYGMVIDTRRCVGCRACVLACKAENKTSPGVSYTVVFEEILENRPNDKPVFMTKPCFHCEQPPCTDVCPVSATYKREQDGIVVVDYDRCIGCRYCMTACPYSARWFDFGENYPAVEQGTDWAKVPSPEYNQFRKREHEQSPIGNVRKCTFCLHLQDENGQYNKADGHWPACAKTCTGKAIHFGDFNDPNSEVSILLRERQYIRLKEELGTSPNVYYLI</sequence>
<accession>A0AAE3P4Q0</accession>
<gene>
    <name evidence="6" type="ORF">P0M35_13980</name>
</gene>
<dbReference type="InterPro" id="IPR017900">
    <property type="entry name" value="4Fe4S_Fe_S_CS"/>
</dbReference>
<dbReference type="RefSeq" id="WP_321537041.1">
    <property type="nucleotide sequence ID" value="NZ_JARGDL010000034.1"/>
</dbReference>
<dbReference type="GO" id="GO:0046872">
    <property type="term" value="F:metal ion binding"/>
    <property type="evidence" value="ECO:0007669"/>
    <property type="project" value="UniProtKB-KW"/>
</dbReference>
<dbReference type="Proteomes" id="UP001221302">
    <property type="component" value="Unassembled WGS sequence"/>
</dbReference>
<dbReference type="AlphaFoldDB" id="A0AAE3P4Q0"/>
<evidence type="ECO:0000256" key="4">
    <source>
        <dbReference type="ARBA" id="ARBA00023014"/>
    </source>
</evidence>
<keyword evidence="2" id="KW-0479">Metal-binding</keyword>
<dbReference type="InterPro" id="IPR050954">
    <property type="entry name" value="ET_IronSulfur_Cluster-Binding"/>
</dbReference>
<dbReference type="CDD" id="cd10551">
    <property type="entry name" value="PsrB"/>
    <property type="match status" value="1"/>
</dbReference>
<dbReference type="PANTHER" id="PTHR43177:SF3">
    <property type="entry name" value="PROTEIN NRFC HOMOLOG"/>
    <property type="match status" value="1"/>
</dbReference>
<dbReference type="Pfam" id="PF12797">
    <property type="entry name" value="Fer4_2"/>
    <property type="match status" value="1"/>
</dbReference>
<keyword evidence="3" id="KW-0408">Iron</keyword>
<keyword evidence="1" id="KW-0004">4Fe-4S</keyword>
<organism evidence="6 7">
    <name type="scientific">Stygiobacter electus</name>
    <dbReference type="NCBI Taxonomy" id="3032292"/>
    <lineage>
        <taxon>Bacteria</taxon>
        <taxon>Pseudomonadati</taxon>
        <taxon>Ignavibacteriota</taxon>
        <taxon>Ignavibacteria</taxon>
        <taxon>Ignavibacteriales</taxon>
        <taxon>Melioribacteraceae</taxon>
        <taxon>Stygiobacter</taxon>
    </lineage>
</organism>
<dbReference type="InterPro" id="IPR017896">
    <property type="entry name" value="4Fe4S_Fe-S-bd"/>
</dbReference>
<reference evidence="6" key="1">
    <citation type="submission" date="2023-03" db="EMBL/GenBank/DDBJ databases">
        <title>Stygiobacter electus gen. nov., sp. nov., facultatively anaerobic thermotolerant bacterium of the class Ignavibacteria from a well of Yessentuki mineral water deposit.</title>
        <authorList>
            <person name="Podosokorskaya O.A."/>
            <person name="Elcheninov A.G."/>
            <person name="Petrova N.F."/>
            <person name="Zavarzina D.G."/>
            <person name="Kublanov I.V."/>
            <person name="Merkel A.Y."/>
        </authorList>
    </citation>
    <scope>NUCLEOTIDE SEQUENCE</scope>
    <source>
        <strain evidence="6">09-Me</strain>
    </source>
</reference>
<comment type="caution">
    <text evidence="6">The sequence shown here is derived from an EMBL/GenBank/DDBJ whole genome shotgun (WGS) entry which is preliminary data.</text>
</comment>
<dbReference type="PANTHER" id="PTHR43177">
    <property type="entry name" value="PROTEIN NRFC"/>
    <property type="match status" value="1"/>
</dbReference>
<evidence type="ECO:0000313" key="7">
    <source>
        <dbReference type="Proteomes" id="UP001221302"/>
    </source>
</evidence>
<protein>
    <submittedName>
        <fullName evidence="6">4Fe-4S dicluster domain-containing protein</fullName>
    </submittedName>
</protein>
<evidence type="ECO:0000256" key="3">
    <source>
        <dbReference type="ARBA" id="ARBA00023004"/>
    </source>
</evidence>
<dbReference type="Pfam" id="PF13247">
    <property type="entry name" value="Fer4_11"/>
    <property type="match status" value="1"/>
</dbReference>
<feature type="domain" description="4Fe-4S ferredoxin-type" evidence="5">
    <location>
        <begin position="146"/>
        <end position="175"/>
    </location>
</feature>
<evidence type="ECO:0000256" key="1">
    <source>
        <dbReference type="ARBA" id="ARBA00022485"/>
    </source>
</evidence>
<dbReference type="EMBL" id="JARGDL010000034">
    <property type="protein sequence ID" value="MDF1613268.1"/>
    <property type="molecule type" value="Genomic_DNA"/>
</dbReference>
<dbReference type="Gene3D" id="3.30.70.20">
    <property type="match status" value="2"/>
</dbReference>
<evidence type="ECO:0000256" key="2">
    <source>
        <dbReference type="ARBA" id="ARBA00022723"/>
    </source>
</evidence>
<keyword evidence="7" id="KW-1185">Reference proteome</keyword>